<protein>
    <submittedName>
        <fullName evidence="3">RING-type domain-containing protein</fullName>
    </submittedName>
</protein>
<accession>A0A1I7ZC01</accession>
<keyword evidence="2" id="KW-1185">Reference proteome</keyword>
<evidence type="ECO:0000313" key="2">
    <source>
        <dbReference type="Proteomes" id="UP000095287"/>
    </source>
</evidence>
<name>A0A1I7ZC01_9BILA</name>
<sequence length="351" mass="40223">MTAKINYRLEGDRVFYIYKVTWEEDCNKKDLGETPTSQSTDLECESIKTKSSKKKRKARKEKKRNKKEKAKEDTSKNTEAIYGTGFDYEEAFKDCTKMCSSQSLCKNRNSRGFTDSQLEDLKKKAPRPSNSVLKNGRCDGPCKKMRPIQELHLIGLCEHAICDTCMEDAPYIDNNYGGSGCPNQKCYLTDVAAICPDPERRHRKFQRLLGLPVSYRHPQEESTSFSTSYSSSMSSSRRSGHVPITRLILVKVFLYERDEESKKKKLRLLHSLELPSHVNLEKACEFVVNEVGAFPLKKVKKRTFIAKNGMSNSSDWFRVERSHWDQPIDDFCAMNETCVLTGVGNEHSFKS</sequence>
<evidence type="ECO:0000256" key="1">
    <source>
        <dbReference type="SAM" id="MobiDB-lite"/>
    </source>
</evidence>
<dbReference type="Proteomes" id="UP000095287">
    <property type="component" value="Unplaced"/>
</dbReference>
<feature type="compositionally biased region" description="Basic residues" evidence="1">
    <location>
        <begin position="50"/>
        <end position="68"/>
    </location>
</feature>
<evidence type="ECO:0000313" key="3">
    <source>
        <dbReference type="WBParaSite" id="L893_g24998.t2"/>
    </source>
</evidence>
<dbReference type="PANTHER" id="PTHR31430">
    <property type="entry name" value="PROTEIN CBG22332-RELATED"/>
    <property type="match status" value="1"/>
</dbReference>
<dbReference type="WBParaSite" id="L893_g24998.t2">
    <property type="protein sequence ID" value="L893_g24998.t2"/>
    <property type="gene ID" value="L893_g24998"/>
</dbReference>
<reference evidence="3" key="1">
    <citation type="submission" date="2016-11" db="UniProtKB">
        <authorList>
            <consortium name="WormBaseParasite"/>
        </authorList>
    </citation>
    <scope>IDENTIFICATION</scope>
</reference>
<dbReference type="AlphaFoldDB" id="A0A1I7ZC01"/>
<feature type="region of interest" description="Disordered" evidence="1">
    <location>
        <begin position="28"/>
        <end position="76"/>
    </location>
</feature>
<proteinExistence type="predicted"/>
<organism evidence="2 3">
    <name type="scientific">Steinernema glaseri</name>
    <dbReference type="NCBI Taxonomy" id="37863"/>
    <lineage>
        <taxon>Eukaryota</taxon>
        <taxon>Metazoa</taxon>
        <taxon>Ecdysozoa</taxon>
        <taxon>Nematoda</taxon>
        <taxon>Chromadorea</taxon>
        <taxon>Rhabditida</taxon>
        <taxon>Tylenchina</taxon>
        <taxon>Panagrolaimomorpha</taxon>
        <taxon>Strongyloidoidea</taxon>
        <taxon>Steinernematidae</taxon>
        <taxon>Steinernema</taxon>
    </lineage>
</organism>